<dbReference type="EMBL" id="JYDP01000101">
    <property type="protein sequence ID" value="KRZ07492.1"/>
    <property type="molecule type" value="Genomic_DNA"/>
</dbReference>
<gene>
    <name evidence="1" type="ORF">T11_7632</name>
</gene>
<proteinExistence type="predicted"/>
<keyword evidence="2" id="KW-1185">Reference proteome</keyword>
<organism evidence="1 2">
    <name type="scientific">Trichinella zimbabwensis</name>
    <dbReference type="NCBI Taxonomy" id="268475"/>
    <lineage>
        <taxon>Eukaryota</taxon>
        <taxon>Metazoa</taxon>
        <taxon>Ecdysozoa</taxon>
        <taxon>Nematoda</taxon>
        <taxon>Enoplea</taxon>
        <taxon>Dorylaimia</taxon>
        <taxon>Trichinellida</taxon>
        <taxon>Trichinellidae</taxon>
        <taxon>Trichinella</taxon>
    </lineage>
</organism>
<accession>A0A0V1HBE3</accession>
<dbReference type="Proteomes" id="UP000055024">
    <property type="component" value="Unassembled WGS sequence"/>
</dbReference>
<evidence type="ECO:0000313" key="2">
    <source>
        <dbReference type="Proteomes" id="UP000055024"/>
    </source>
</evidence>
<dbReference type="AlphaFoldDB" id="A0A0V1HBE3"/>
<reference evidence="1 2" key="1">
    <citation type="submission" date="2015-01" db="EMBL/GenBank/DDBJ databases">
        <title>Evolution of Trichinella species and genotypes.</title>
        <authorList>
            <person name="Korhonen P.K."/>
            <person name="Edoardo P."/>
            <person name="Giuseppe L.R."/>
            <person name="Gasser R.B."/>
        </authorList>
    </citation>
    <scope>NUCLEOTIDE SEQUENCE [LARGE SCALE GENOMIC DNA]</scope>
    <source>
        <strain evidence="1">ISS1029</strain>
    </source>
</reference>
<protein>
    <submittedName>
        <fullName evidence="1">Uncharacterized protein</fullName>
    </submittedName>
</protein>
<evidence type="ECO:0000313" key="1">
    <source>
        <dbReference type="EMBL" id="KRZ07492.1"/>
    </source>
</evidence>
<comment type="caution">
    <text evidence="1">The sequence shown here is derived from an EMBL/GenBank/DDBJ whole genome shotgun (WGS) entry which is preliminary data.</text>
</comment>
<sequence>MQQVQALLLITGQAGRIMEMQSANLDSFPGMPGKPGVPGSPCLPCFPGLPGNPGFPGLQQTGYSKRANL</sequence>
<name>A0A0V1HBE3_9BILA</name>